<gene>
    <name evidence="2" type="ORF">FOZ62_010713</name>
</gene>
<reference evidence="2 3" key="1">
    <citation type="submission" date="2020-04" db="EMBL/GenBank/DDBJ databases">
        <title>Perkinsus olseni comparative genomics.</title>
        <authorList>
            <person name="Bogema D.R."/>
        </authorList>
    </citation>
    <scope>NUCLEOTIDE SEQUENCE [LARGE SCALE GENOMIC DNA]</scope>
    <source>
        <strain evidence="2">ATCC PRA-205</strain>
    </source>
</reference>
<dbReference type="EMBL" id="JABANM010021007">
    <property type="protein sequence ID" value="KAF4721899.1"/>
    <property type="molecule type" value="Genomic_DNA"/>
</dbReference>
<evidence type="ECO:0000313" key="3">
    <source>
        <dbReference type="Proteomes" id="UP000574390"/>
    </source>
</evidence>
<protein>
    <submittedName>
        <fullName evidence="2">Uncharacterized protein</fullName>
    </submittedName>
</protein>
<evidence type="ECO:0000256" key="1">
    <source>
        <dbReference type="SAM" id="MobiDB-lite"/>
    </source>
</evidence>
<dbReference type="AlphaFoldDB" id="A0A7J6RM18"/>
<name>A0A7J6RM18_PEROL</name>
<evidence type="ECO:0000313" key="2">
    <source>
        <dbReference type="EMBL" id="KAF4721899.1"/>
    </source>
</evidence>
<feature type="region of interest" description="Disordered" evidence="1">
    <location>
        <begin position="41"/>
        <end position="62"/>
    </location>
</feature>
<proteinExistence type="predicted"/>
<sequence length="271" mass="29510">MEGSNSFKAAPRLCLRLGAYDGGGALFLLLEEQRISHRLEELEGPSKDSTAAAAADARPQQGSIPDAWMRKHVLRKRRVNKDIVKSECLKNLGEQELQWCREVDVSPHHFALVRDALVREAVKGSPEGGGSSSGRRPLVLKVARAEPLSRTFKFEVVGGEDKQTSAAPPKPEASTMRVTIAAVGLLGCLLLVLPSEGSVYFHKSYPDPADDLNGFDVETDVVMPVAMRRRSSGVSSRRRASSTSSVGLRGLQCRVERADCSLFYFSVAAMQ</sequence>
<dbReference type="Proteomes" id="UP000574390">
    <property type="component" value="Unassembled WGS sequence"/>
</dbReference>
<accession>A0A7J6RM18</accession>
<feature type="non-terminal residue" evidence="2">
    <location>
        <position position="271"/>
    </location>
</feature>
<comment type="caution">
    <text evidence="2">The sequence shown here is derived from an EMBL/GenBank/DDBJ whole genome shotgun (WGS) entry which is preliminary data.</text>
</comment>
<organism evidence="2 3">
    <name type="scientific">Perkinsus olseni</name>
    <name type="common">Perkinsus atlanticus</name>
    <dbReference type="NCBI Taxonomy" id="32597"/>
    <lineage>
        <taxon>Eukaryota</taxon>
        <taxon>Sar</taxon>
        <taxon>Alveolata</taxon>
        <taxon>Perkinsozoa</taxon>
        <taxon>Perkinsea</taxon>
        <taxon>Perkinsida</taxon>
        <taxon>Perkinsidae</taxon>
        <taxon>Perkinsus</taxon>
    </lineage>
</organism>